<dbReference type="EMBL" id="JACEIK010002297">
    <property type="protein sequence ID" value="MCD9560301.1"/>
    <property type="molecule type" value="Genomic_DNA"/>
</dbReference>
<sequence>MGMLALSLGIRRGINQHAMEQGDIKVLSKPRQYIGPKTGTGKAARHGALMPRQGKARWRPDDIENGTNNGIEQVVTNAELWYKVAHLEALVGVTDEDDQDLSLSKNRNKDKVKEYKKFDKECVVEDNGKGKEKLDVGTPKGKVKTSKFVGYFLSDVPHMERDCPKRAKLVNALPTKNEEEAQPNEQLMGFLSPLCVLNK</sequence>
<organism evidence="2 3">
    <name type="scientific">Datura stramonium</name>
    <name type="common">Jimsonweed</name>
    <name type="synonym">Common thornapple</name>
    <dbReference type="NCBI Taxonomy" id="4076"/>
    <lineage>
        <taxon>Eukaryota</taxon>
        <taxon>Viridiplantae</taxon>
        <taxon>Streptophyta</taxon>
        <taxon>Embryophyta</taxon>
        <taxon>Tracheophyta</taxon>
        <taxon>Spermatophyta</taxon>
        <taxon>Magnoliopsida</taxon>
        <taxon>eudicotyledons</taxon>
        <taxon>Gunneridae</taxon>
        <taxon>Pentapetalae</taxon>
        <taxon>asterids</taxon>
        <taxon>lamiids</taxon>
        <taxon>Solanales</taxon>
        <taxon>Solanaceae</taxon>
        <taxon>Solanoideae</taxon>
        <taxon>Datureae</taxon>
        <taxon>Datura</taxon>
    </lineage>
</organism>
<evidence type="ECO:0000313" key="2">
    <source>
        <dbReference type="EMBL" id="MCD9560301.1"/>
    </source>
</evidence>
<proteinExistence type="predicted"/>
<keyword evidence="3" id="KW-1185">Reference proteome</keyword>
<evidence type="ECO:0000313" key="3">
    <source>
        <dbReference type="Proteomes" id="UP000823775"/>
    </source>
</evidence>
<comment type="caution">
    <text evidence="2">The sequence shown here is derived from an EMBL/GenBank/DDBJ whole genome shotgun (WGS) entry which is preliminary data.</text>
</comment>
<accession>A0ABS8UQ88</accession>
<name>A0ABS8UQ88_DATST</name>
<feature type="non-terminal residue" evidence="2">
    <location>
        <position position="199"/>
    </location>
</feature>
<dbReference type="Proteomes" id="UP000823775">
    <property type="component" value="Unassembled WGS sequence"/>
</dbReference>
<protein>
    <submittedName>
        <fullName evidence="2">Uncharacterized protein</fullName>
    </submittedName>
</protein>
<reference evidence="2 3" key="1">
    <citation type="journal article" date="2021" name="BMC Genomics">
        <title>Datura genome reveals duplications of psychoactive alkaloid biosynthetic genes and high mutation rate following tissue culture.</title>
        <authorList>
            <person name="Rajewski A."/>
            <person name="Carter-House D."/>
            <person name="Stajich J."/>
            <person name="Litt A."/>
        </authorList>
    </citation>
    <scope>NUCLEOTIDE SEQUENCE [LARGE SCALE GENOMIC DNA]</scope>
    <source>
        <strain evidence="2">AR-01</strain>
    </source>
</reference>
<feature type="region of interest" description="Disordered" evidence="1">
    <location>
        <begin position="36"/>
        <end position="69"/>
    </location>
</feature>
<gene>
    <name evidence="2" type="ORF">HAX54_018824</name>
</gene>
<evidence type="ECO:0000256" key="1">
    <source>
        <dbReference type="SAM" id="MobiDB-lite"/>
    </source>
</evidence>